<dbReference type="RefSeq" id="XP_004182962.1">
    <property type="nucleotide sequence ID" value="XM_004182914.1"/>
</dbReference>
<gene>
    <name evidence="1" type="ORF">EIN_416950</name>
</gene>
<accession>A0A0A1TWC8</accession>
<feature type="non-terminal residue" evidence="1">
    <location>
        <position position="1"/>
    </location>
</feature>
<reference evidence="1 2" key="1">
    <citation type="submission" date="2012-10" db="EMBL/GenBank/DDBJ databases">
        <authorList>
            <person name="Zafar N."/>
            <person name="Inman J."/>
            <person name="Hall N."/>
            <person name="Lorenzi H."/>
            <person name="Caler E."/>
        </authorList>
    </citation>
    <scope>NUCLEOTIDE SEQUENCE [LARGE SCALE GENOMIC DNA]</scope>
    <source>
        <strain evidence="1 2">IP1</strain>
    </source>
</reference>
<evidence type="ECO:0000313" key="2">
    <source>
        <dbReference type="Proteomes" id="UP000014680"/>
    </source>
</evidence>
<proteinExistence type="predicted"/>
<dbReference type="Proteomes" id="UP000014680">
    <property type="component" value="Unassembled WGS sequence"/>
</dbReference>
<dbReference type="GeneID" id="14882605"/>
<sequence>EIVTTRVLLDECLNIKGESNGIIDIVLSTVINKGLVIVSNYDRLHVEVVNVISDIILTKSWEIQKTGIVLLQKALPLVKTRNEVVSFFVTDVLDYLYDMIATNMVSGDTLFYRTKKSTNEMEGVCCQCASVRNTNEMVMCLCCKQWLCSQNCVEIHCHFKHKLVSEKLTRHVYTPRQTDLSHSFDLLLSILNVLCEIKEDFQTNILDFLYAQLTRYLPMKWLPNAPIATIDSVIDKLAELCCFILVQKNGDGTLYQKIFNLMETQVTCHLLEEMYSSQEATEIINDYNLKDKLQELEHVDDAKLLSVLYKIVH</sequence>
<dbReference type="EMBL" id="KB207254">
    <property type="protein sequence ID" value="ELP83616.1"/>
    <property type="molecule type" value="Genomic_DNA"/>
</dbReference>
<dbReference type="KEGG" id="eiv:EIN_416950"/>
<evidence type="ECO:0000313" key="1">
    <source>
        <dbReference type="EMBL" id="ELP83616.1"/>
    </source>
</evidence>
<organism evidence="1 2">
    <name type="scientific">Entamoeba invadens IP1</name>
    <dbReference type="NCBI Taxonomy" id="370355"/>
    <lineage>
        <taxon>Eukaryota</taxon>
        <taxon>Amoebozoa</taxon>
        <taxon>Evosea</taxon>
        <taxon>Archamoebae</taxon>
        <taxon>Mastigamoebida</taxon>
        <taxon>Entamoebidae</taxon>
        <taxon>Entamoeba</taxon>
    </lineage>
</organism>
<dbReference type="VEuPathDB" id="AmoebaDB:EIN_416950"/>
<protein>
    <submittedName>
        <fullName evidence="1">Uncharacterized protein</fullName>
    </submittedName>
</protein>
<dbReference type="AlphaFoldDB" id="A0A0A1TWC8"/>
<keyword evidence="2" id="KW-1185">Reference proteome</keyword>
<name>A0A0A1TWC8_ENTIV</name>